<dbReference type="InterPro" id="IPR006137">
    <property type="entry name" value="NADH_UbQ_OxRdtase-like_20kDa"/>
</dbReference>
<comment type="similarity">
    <text evidence="2">Belongs to the complex I 20 kDa subunit family.</text>
</comment>
<keyword evidence="5" id="KW-0408">Iron</keyword>
<dbReference type="PANTHER" id="PTHR42989:SF1">
    <property type="entry name" value="FORMATE HYDROGENLYASE SUBUNIT 7-RELATED"/>
    <property type="match status" value="1"/>
</dbReference>
<reference evidence="8 9" key="1">
    <citation type="journal article" date="2016" name="Nat. Commun.">
        <title>Thousands of microbial genomes shed light on interconnected biogeochemical processes in an aquifer system.</title>
        <authorList>
            <person name="Anantharaman K."/>
            <person name="Brown C.T."/>
            <person name="Hug L.A."/>
            <person name="Sharon I."/>
            <person name="Castelle C.J."/>
            <person name="Probst A.J."/>
            <person name="Thomas B.C."/>
            <person name="Singh A."/>
            <person name="Wilkins M.J."/>
            <person name="Karaoz U."/>
            <person name="Brodie E.L."/>
            <person name="Williams K.H."/>
            <person name="Hubbard S.S."/>
            <person name="Banfield J.F."/>
        </authorList>
    </citation>
    <scope>NUCLEOTIDE SEQUENCE [LARGE SCALE GENOMIC DNA]</scope>
</reference>
<feature type="domain" description="NADH:ubiquinone oxidoreductase-like 20kDa subunit" evidence="7">
    <location>
        <begin position="58"/>
        <end position="167"/>
    </location>
</feature>
<name>A0A1F6FT02_9BACT</name>
<evidence type="ECO:0000256" key="5">
    <source>
        <dbReference type="ARBA" id="ARBA00023004"/>
    </source>
</evidence>
<keyword evidence="6" id="KW-0411">Iron-sulfur</keyword>
<dbReference type="SUPFAM" id="SSF56770">
    <property type="entry name" value="HydA/Nqo6-like"/>
    <property type="match status" value="1"/>
</dbReference>
<proteinExistence type="inferred from homology"/>
<evidence type="ECO:0000256" key="3">
    <source>
        <dbReference type="ARBA" id="ARBA00022485"/>
    </source>
</evidence>
<organism evidence="8 9">
    <name type="scientific">Candidatus Kaiserbacteria bacterium RIFOXYD1_FULL_42_15</name>
    <dbReference type="NCBI Taxonomy" id="1798532"/>
    <lineage>
        <taxon>Bacteria</taxon>
        <taxon>Candidatus Kaiseribacteriota</taxon>
    </lineage>
</organism>
<dbReference type="AlphaFoldDB" id="A0A1F6FT02"/>
<evidence type="ECO:0000256" key="6">
    <source>
        <dbReference type="ARBA" id="ARBA00023014"/>
    </source>
</evidence>
<dbReference type="Gene3D" id="3.40.50.12280">
    <property type="match status" value="1"/>
</dbReference>
<dbReference type="InterPro" id="IPR052375">
    <property type="entry name" value="Complex_I_20kDa-like"/>
</dbReference>
<gene>
    <name evidence="8" type="ORF">A2592_01680</name>
</gene>
<protein>
    <recommendedName>
        <fullName evidence="7">NADH:ubiquinone oxidoreductase-like 20kDa subunit domain-containing protein</fullName>
    </recommendedName>
</protein>
<evidence type="ECO:0000256" key="2">
    <source>
        <dbReference type="ARBA" id="ARBA00009173"/>
    </source>
</evidence>
<evidence type="ECO:0000256" key="1">
    <source>
        <dbReference type="ARBA" id="ARBA00001966"/>
    </source>
</evidence>
<dbReference type="Pfam" id="PF01058">
    <property type="entry name" value="Oxidored_q6"/>
    <property type="match status" value="1"/>
</dbReference>
<evidence type="ECO:0000259" key="7">
    <source>
        <dbReference type="Pfam" id="PF01058"/>
    </source>
</evidence>
<dbReference type="Proteomes" id="UP000179230">
    <property type="component" value="Unassembled WGS sequence"/>
</dbReference>
<sequence>MLNLYLKIFRTKNNLVTVNPADCEGADLVAVGEQIQNSVKRLFGGSLAIRQVDGGSDNACEQELVALSNSFYDVERFGIHFVASPRHADMLLVTGPITRNMAEAVKSAYEATPDPKIVVAVGDDAISGGIFRDSYAVVGGVDAVIPVQYHIPGDPPSPQKILCALLSILQTVENKSLK</sequence>
<evidence type="ECO:0000313" key="9">
    <source>
        <dbReference type="Proteomes" id="UP000179230"/>
    </source>
</evidence>
<dbReference type="EMBL" id="MFMT01000009">
    <property type="protein sequence ID" value="OGG88986.1"/>
    <property type="molecule type" value="Genomic_DNA"/>
</dbReference>
<keyword evidence="3" id="KW-0004">4Fe-4S</keyword>
<dbReference type="PANTHER" id="PTHR42989">
    <property type="entry name" value="HYDROGENASE-4 COMPONENT I"/>
    <property type="match status" value="1"/>
</dbReference>
<dbReference type="GO" id="GO:0051539">
    <property type="term" value="F:4 iron, 4 sulfur cluster binding"/>
    <property type="evidence" value="ECO:0007669"/>
    <property type="project" value="UniProtKB-KW"/>
</dbReference>
<evidence type="ECO:0000256" key="4">
    <source>
        <dbReference type="ARBA" id="ARBA00022723"/>
    </source>
</evidence>
<dbReference type="NCBIfam" id="NF005012">
    <property type="entry name" value="PRK06411.1"/>
    <property type="match status" value="1"/>
</dbReference>
<evidence type="ECO:0000313" key="8">
    <source>
        <dbReference type="EMBL" id="OGG88986.1"/>
    </source>
</evidence>
<accession>A0A1F6FT02</accession>
<comment type="cofactor">
    <cofactor evidence="1">
        <name>[4Fe-4S] cluster</name>
        <dbReference type="ChEBI" id="CHEBI:49883"/>
    </cofactor>
</comment>
<keyword evidence="4" id="KW-0479">Metal-binding</keyword>
<dbReference type="GO" id="GO:0046872">
    <property type="term" value="F:metal ion binding"/>
    <property type="evidence" value="ECO:0007669"/>
    <property type="project" value="UniProtKB-KW"/>
</dbReference>
<comment type="caution">
    <text evidence="8">The sequence shown here is derived from an EMBL/GenBank/DDBJ whole genome shotgun (WGS) entry which is preliminary data.</text>
</comment>